<sequence length="95" mass="10490">MSRYHAIPAAAYRCIFNLHDSVRRRVARRGNLADERHASGVDDDEITVEVDHGEVGDHEAIGVQPDVHCFVHGQTCGRCGGIERVRQAARESLVA</sequence>
<accession>A0ABN1ZRZ6</accession>
<gene>
    <name evidence="1" type="ORF">GCM10009827_014970</name>
</gene>
<dbReference type="Proteomes" id="UP001501470">
    <property type="component" value="Unassembled WGS sequence"/>
</dbReference>
<evidence type="ECO:0000313" key="1">
    <source>
        <dbReference type="EMBL" id="GAA1503068.1"/>
    </source>
</evidence>
<name>A0ABN1ZRZ6_9ACTN</name>
<protein>
    <submittedName>
        <fullName evidence="1">Uncharacterized protein</fullName>
    </submittedName>
</protein>
<dbReference type="EMBL" id="BAAAQD010000002">
    <property type="protein sequence ID" value="GAA1503068.1"/>
    <property type="molecule type" value="Genomic_DNA"/>
</dbReference>
<keyword evidence="2" id="KW-1185">Reference proteome</keyword>
<comment type="caution">
    <text evidence="1">The sequence shown here is derived from an EMBL/GenBank/DDBJ whole genome shotgun (WGS) entry which is preliminary data.</text>
</comment>
<reference evidence="1 2" key="1">
    <citation type="journal article" date="2019" name="Int. J. Syst. Evol. Microbiol.">
        <title>The Global Catalogue of Microorganisms (GCM) 10K type strain sequencing project: providing services to taxonomists for standard genome sequencing and annotation.</title>
        <authorList>
            <consortium name="The Broad Institute Genomics Platform"/>
            <consortium name="The Broad Institute Genome Sequencing Center for Infectious Disease"/>
            <person name="Wu L."/>
            <person name="Ma J."/>
        </authorList>
    </citation>
    <scope>NUCLEOTIDE SEQUENCE [LARGE SCALE GENOMIC DNA]</scope>
    <source>
        <strain evidence="1 2">JCM 15933</strain>
    </source>
</reference>
<organism evidence="1 2">
    <name type="scientific">Dactylosporangium maewongense</name>
    <dbReference type="NCBI Taxonomy" id="634393"/>
    <lineage>
        <taxon>Bacteria</taxon>
        <taxon>Bacillati</taxon>
        <taxon>Actinomycetota</taxon>
        <taxon>Actinomycetes</taxon>
        <taxon>Micromonosporales</taxon>
        <taxon>Micromonosporaceae</taxon>
        <taxon>Dactylosporangium</taxon>
    </lineage>
</organism>
<evidence type="ECO:0000313" key="2">
    <source>
        <dbReference type="Proteomes" id="UP001501470"/>
    </source>
</evidence>
<proteinExistence type="predicted"/>